<dbReference type="Proteomes" id="UP000325113">
    <property type="component" value="Unassembled WGS sequence"/>
</dbReference>
<gene>
    <name evidence="3" type="ORF">FNF31_03690</name>
</gene>
<evidence type="ECO:0000256" key="1">
    <source>
        <dbReference type="SAM" id="MobiDB-lite"/>
    </source>
</evidence>
<dbReference type="InterPro" id="IPR026983">
    <property type="entry name" value="DHC"/>
</dbReference>
<evidence type="ECO:0000313" key="3">
    <source>
        <dbReference type="EMBL" id="KAA0161576.1"/>
    </source>
</evidence>
<reference evidence="3 4" key="1">
    <citation type="submission" date="2019-07" db="EMBL/GenBank/DDBJ databases">
        <title>Genomes of Cafeteria roenbergensis.</title>
        <authorList>
            <person name="Fischer M.G."/>
            <person name="Hackl T."/>
            <person name="Roman M."/>
        </authorList>
    </citation>
    <scope>NUCLEOTIDE SEQUENCE [LARGE SCALE GENOMIC DNA]</scope>
    <source>
        <strain evidence="3 4">Cflag</strain>
    </source>
</reference>
<dbReference type="InterPro" id="IPR041228">
    <property type="entry name" value="Dynein_C"/>
</dbReference>
<evidence type="ECO:0000259" key="2">
    <source>
        <dbReference type="Pfam" id="PF18199"/>
    </source>
</evidence>
<dbReference type="PANTHER" id="PTHR45703">
    <property type="entry name" value="DYNEIN HEAVY CHAIN"/>
    <property type="match status" value="1"/>
</dbReference>
<protein>
    <recommendedName>
        <fullName evidence="2">Dynein heavy chain C-terminal domain-containing protein</fullName>
    </recommendedName>
</protein>
<sequence length="154" mass="16317">MSVVNPGPGLEPPPNPPGGVYVHGLRLVGAGWDVENGQLCDAKRGQTSVPLPMLWLRPVQTVSQPADRAAVRAAPHSPGSHASFSPGRSVAGEDAEHEDEQEEEEATVSVPVFSSTSRLERITELRLPCVPGAPDDHWLLRGACIVCESDSGLN</sequence>
<dbReference type="InterPro" id="IPR043160">
    <property type="entry name" value="Dynein_C_barrel"/>
</dbReference>
<feature type="region of interest" description="Disordered" evidence="1">
    <location>
        <begin position="66"/>
        <end position="112"/>
    </location>
</feature>
<dbReference type="GO" id="GO:0051959">
    <property type="term" value="F:dynein light intermediate chain binding"/>
    <property type="evidence" value="ECO:0007669"/>
    <property type="project" value="InterPro"/>
</dbReference>
<feature type="compositionally biased region" description="Acidic residues" evidence="1">
    <location>
        <begin position="93"/>
        <end position="106"/>
    </location>
</feature>
<dbReference type="Pfam" id="PF18199">
    <property type="entry name" value="Dynein_C"/>
    <property type="match status" value="1"/>
</dbReference>
<dbReference type="GO" id="GO:0007018">
    <property type="term" value="P:microtubule-based movement"/>
    <property type="evidence" value="ECO:0007669"/>
    <property type="project" value="InterPro"/>
</dbReference>
<dbReference type="Gene3D" id="3.10.490.20">
    <property type="match status" value="1"/>
</dbReference>
<organism evidence="3 4">
    <name type="scientific">Cafeteria roenbergensis</name>
    <name type="common">Marine flagellate</name>
    <dbReference type="NCBI Taxonomy" id="33653"/>
    <lineage>
        <taxon>Eukaryota</taxon>
        <taxon>Sar</taxon>
        <taxon>Stramenopiles</taxon>
        <taxon>Bigyra</taxon>
        <taxon>Opalozoa</taxon>
        <taxon>Bicosoecida</taxon>
        <taxon>Cafeteriaceae</taxon>
        <taxon>Cafeteria</taxon>
    </lineage>
</organism>
<comment type="caution">
    <text evidence="3">The sequence shown here is derived from an EMBL/GenBank/DDBJ whole genome shotgun (WGS) entry which is preliminary data.</text>
</comment>
<name>A0A5A8D873_CAFRO</name>
<feature type="domain" description="Dynein heavy chain C-terminal" evidence="2">
    <location>
        <begin position="15"/>
        <end position="65"/>
    </location>
</feature>
<dbReference type="AlphaFoldDB" id="A0A5A8D873"/>
<dbReference type="GO" id="GO:0045505">
    <property type="term" value="F:dynein intermediate chain binding"/>
    <property type="evidence" value="ECO:0007669"/>
    <property type="project" value="InterPro"/>
</dbReference>
<accession>A0A5A8D873</accession>
<evidence type="ECO:0000313" key="4">
    <source>
        <dbReference type="Proteomes" id="UP000325113"/>
    </source>
</evidence>
<dbReference type="GO" id="GO:0030286">
    <property type="term" value="C:dynein complex"/>
    <property type="evidence" value="ECO:0007669"/>
    <property type="project" value="InterPro"/>
</dbReference>
<proteinExistence type="predicted"/>
<dbReference type="PANTHER" id="PTHR45703:SF36">
    <property type="entry name" value="DYNEIN HEAVY CHAIN, CYTOPLASMIC"/>
    <property type="match status" value="1"/>
</dbReference>
<dbReference type="EMBL" id="VLTM01000034">
    <property type="protein sequence ID" value="KAA0161576.1"/>
    <property type="molecule type" value="Genomic_DNA"/>
</dbReference>